<dbReference type="SMART" id="SM01130">
    <property type="entry name" value="DHDPS"/>
    <property type="match status" value="1"/>
</dbReference>
<gene>
    <name evidence="6" type="ORF">AS25_04300</name>
</gene>
<feature type="active site" description="Proton donor/acceptor" evidence="5">
    <location>
        <position position="138"/>
    </location>
</feature>
<evidence type="ECO:0000256" key="2">
    <source>
        <dbReference type="ARBA" id="ARBA00023239"/>
    </source>
</evidence>
<keyword evidence="3" id="KW-0704">Schiff base</keyword>
<reference evidence="6 7" key="1">
    <citation type="submission" date="2014-09" db="EMBL/GenBank/DDBJ databases">
        <title>High-quality draft genome sequence of Kocuria marina SO9-6, an actinobacterium isolated from a copper mine.</title>
        <authorList>
            <person name="Castro D.B."/>
            <person name="Pereira L.B."/>
            <person name="Silva M.V."/>
            <person name="Silva B.P."/>
            <person name="Zanardi B.R."/>
            <person name="Carlos C."/>
            <person name="Belgini D.R."/>
            <person name="Limache E.G."/>
            <person name="Lacerda G.V."/>
            <person name="Nery M.B."/>
            <person name="Gomes M.B."/>
            <person name="Souza S."/>
            <person name="Silva T.M."/>
            <person name="Rodrigues V.D."/>
            <person name="Paulino L.C."/>
            <person name="Vicentini R."/>
            <person name="Ferraz L.F."/>
            <person name="Ottoboni L.M."/>
        </authorList>
    </citation>
    <scope>NUCLEOTIDE SEQUENCE [LARGE SCALE GENOMIC DNA]</scope>
    <source>
        <strain evidence="6 7">SO9-6</strain>
    </source>
</reference>
<name>A0A0B0DFT5_9MICC</name>
<comment type="caution">
    <text evidence="6">The sequence shown here is derived from an EMBL/GenBank/DDBJ whole genome shotgun (WGS) entry which is preliminary data.</text>
</comment>
<dbReference type="PANTHER" id="PTHR12128:SF66">
    <property type="entry name" value="4-HYDROXY-2-OXOGLUTARATE ALDOLASE, MITOCHONDRIAL"/>
    <property type="match status" value="1"/>
</dbReference>
<keyword evidence="2 4" id="KW-0456">Lyase</keyword>
<dbReference type="SUPFAM" id="SSF51569">
    <property type="entry name" value="Aldolase"/>
    <property type="match status" value="1"/>
</dbReference>
<sequence>MFSMTFSGVIAYPVTPLLPGGGLDLDSLERSVAQLAHSGVSGIVVLGTSGLFAYLDPQERAQVVRTAVDAASGSGTPVGVGISAITTREVMQFAYSAENNGADGLVLSPVSYIPLVSQEIADQVETVASAVSLPLCLYNNPTTTGFTYPVELASELSWLDNVVAFKDTAASGRLFHSRQLLFAQQAEPGTVHGVSRDQLIVDDYPGAAWHSGMAALLAPEFAAFHRAVAEGRADDAAAWSAALRPLMHLMSQERPLSVLYALAEVCGVRTSAPRRPLLPIPSHSKRLLSDAVERLRSSAPSATFVAE</sequence>
<dbReference type="EMBL" id="JROM01000016">
    <property type="protein sequence ID" value="KHE75002.1"/>
    <property type="molecule type" value="Genomic_DNA"/>
</dbReference>
<dbReference type="Proteomes" id="UP000030664">
    <property type="component" value="Unassembled WGS sequence"/>
</dbReference>
<dbReference type="GO" id="GO:0044281">
    <property type="term" value="P:small molecule metabolic process"/>
    <property type="evidence" value="ECO:0007669"/>
    <property type="project" value="UniProtKB-ARBA"/>
</dbReference>
<dbReference type="Pfam" id="PF00701">
    <property type="entry name" value="DHDPS"/>
    <property type="match status" value="1"/>
</dbReference>
<dbReference type="PRINTS" id="PR00146">
    <property type="entry name" value="DHPICSNTHASE"/>
</dbReference>
<dbReference type="RefSeq" id="WP_035962042.1">
    <property type="nucleotide sequence ID" value="NZ_JAQDQR010000002.1"/>
</dbReference>
<evidence type="ECO:0000256" key="3">
    <source>
        <dbReference type="ARBA" id="ARBA00023270"/>
    </source>
</evidence>
<feature type="active site" description="Schiff-base intermediate with substrate" evidence="5">
    <location>
        <position position="166"/>
    </location>
</feature>
<evidence type="ECO:0000256" key="4">
    <source>
        <dbReference type="PIRNR" id="PIRNR001365"/>
    </source>
</evidence>
<dbReference type="Gene3D" id="3.20.20.70">
    <property type="entry name" value="Aldolase class I"/>
    <property type="match status" value="1"/>
</dbReference>
<evidence type="ECO:0000256" key="1">
    <source>
        <dbReference type="ARBA" id="ARBA00007592"/>
    </source>
</evidence>
<dbReference type="InterPro" id="IPR013785">
    <property type="entry name" value="Aldolase_TIM"/>
</dbReference>
<dbReference type="InterPro" id="IPR020625">
    <property type="entry name" value="Schiff_base-form_aldolases_AS"/>
</dbReference>
<dbReference type="eggNOG" id="COG0329">
    <property type="taxonomic scope" value="Bacteria"/>
</dbReference>
<evidence type="ECO:0000313" key="7">
    <source>
        <dbReference type="Proteomes" id="UP000030664"/>
    </source>
</evidence>
<evidence type="ECO:0000256" key="5">
    <source>
        <dbReference type="PIRSR" id="PIRSR001365-1"/>
    </source>
</evidence>
<organism evidence="6 7">
    <name type="scientific">Kocuria marina</name>
    <dbReference type="NCBI Taxonomy" id="223184"/>
    <lineage>
        <taxon>Bacteria</taxon>
        <taxon>Bacillati</taxon>
        <taxon>Actinomycetota</taxon>
        <taxon>Actinomycetes</taxon>
        <taxon>Micrococcales</taxon>
        <taxon>Micrococcaceae</taxon>
        <taxon>Kocuria</taxon>
    </lineage>
</organism>
<proteinExistence type="inferred from homology"/>
<dbReference type="AlphaFoldDB" id="A0A0B0DFT5"/>
<dbReference type="PIRSF" id="PIRSF001365">
    <property type="entry name" value="DHDPS"/>
    <property type="match status" value="1"/>
</dbReference>
<dbReference type="CDD" id="cd00408">
    <property type="entry name" value="DHDPS-like"/>
    <property type="match status" value="1"/>
</dbReference>
<dbReference type="GO" id="GO:0005829">
    <property type="term" value="C:cytosol"/>
    <property type="evidence" value="ECO:0007669"/>
    <property type="project" value="TreeGrafter"/>
</dbReference>
<accession>A0A0B0DFT5</accession>
<dbReference type="STRING" id="223184.AS25_04300"/>
<evidence type="ECO:0000313" key="6">
    <source>
        <dbReference type="EMBL" id="KHE75002.1"/>
    </source>
</evidence>
<comment type="similarity">
    <text evidence="1 4">Belongs to the DapA family.</text>
</comment>
<dbReference type="PROSITE" id="PS00666">
    <property type="entry name" value="DHDPS_2"/>
    <property type="match status" value="1"/>
</dbReference>
<dbReference type="PANTHER" id="PTHR12128">
    <property type="entry name" value="DIHYDRODIPICOLINATE SYNTHASE"/>
    <property type="match status" value="1"/>
</dbReference>
<dbReference type="GO" id="GO:0008840">
    <property type="term" value="F:4-hydroxy-tetrahydrodipicolinate synthase activity"/>
    <property type="evidence" value="ECO:0007669"/>
    <property type="project" value="TreeGrafter"/>
</dbReference>
<protein>
    <submittedName>
        <fullName evidence="6">Dihydrodipicolinate synthase</fullName>
    </submittedName>
</protein>
<dbReference type="InterPro" id="IPR002220">
    <property type="entry name" value="DapA-like"/>
</dbReference>